<organism evidence="1 2">
    <name type="scientific">Bauhinia variegata</name>
    <name type="common">Purple orchid tree</name>
    <name type="synonym">Phanera variegata</name>
    <dbReference type="NCBI Taxonomy" id="167791"/>
    <lineage>
        <taxon>Eukaryota</taxon>
        <taxon>Viridiplantae</taxon>
        <taxon>Streptophyta</taxon>
        <taxon>Embryophyta</taxon>
        <taxon>Tracheophyta</taxon>
        <taxon>Spermatophyta</taxon>
        <taxon>Magnoliopsida</taxon>
        <taxon>eudicotyledons</taxon>
        <taxon>Gunneridae</taxon>
        <taxon>Pentapetalae</taxon>
        <taxon>rosids</taxon>
        <taxon>fabids</taxon>
        <taxon>Fabales</taxon>
        <taxon>Fabaceae</taxon>
        <taxon>Cercidoideae</taxon>
        <taxon>Cercideae</taxon>
        <taxon>Bauhiniinae</taxon>
        <taxon>Bauhinia</taxon>
    </lineage>
</organism>
<accession>A0ACB9L7U7</accession>
<keyword evidence="2" id="KW-1185">Reference proteome</keyword>
<evidence type="ECO:0000313" key="2">
    <source>
        <dbReference type="Proteomes" id="UP000828941"/>
    </source>
</evidence>
<sequence>MEKLCSHVETVNWDAANSCIDKNKDDPDVVFSACSLGRTILHIAVISGREEIVEKLIEAEKEKEKLLKSQDNPGYTALALAVKSTDKLRMAKFMVGKCKDLLIMNTKDDEIPVLLASANGHKHMTRYLCSQTPWDEMSEGQVVHYGGLLLTRYISAQIFELEVDSNSYSDSLSRNIINKTSHVDQHKGRVVQIAFPLYNEFENAGAALSMAACILHHVKPSNRFWFIVGRITKGRTVQQREQVVLASVQQV</sequence>
<reference evidence="1 2" key="1">
    <citation type="journal article" date="2022" name="DNA Res.">
        <title>Chromosomal-level genome assembly of the orchid tree Bauhinia variegata (Leguminosae; Cercidoideae) supports the allotetraploid origin hypothesis of Bauhinia.</title>
        <authorList>
            <person name="Zhong Y."/>
            <person name="Chen Y."/>
            <person name="Zheng D."/>
            <person name="Pang J."/>
            <person name="Liu Y."/>
            <person name="Luo S."/>
            <person name="Meng S."/>
            <person name="Qian L."/>
            <person name="Wei D."/>
            <person name="Dai S."/>
            <person name="Zhou R."/>
        </authorList>
    </citation>
    <scope>NUCLEOTIDE SEQUENCE [LARGE SCALE GENOMIC DNA]</scope>
    <source>
        <strain evidence="1">BV-YZ2020</strain>
    </source>
</reference>
<name>A0ACB9L7U7_BAUVA</name>
<proteinExistence type="predicted"/>
<dbReference type="Proteomes" id="UP000828941">
    <property type="component" value="Chromosome 12"/>
</dbReference>
<gene>
    <name evidence="1" type="ORF">L6164_028839</name>
</gene>
<comment type="caution">
    <text evidence="1">The sequence shown here is derived from an EMBL/GenBank/DDBJ whole genome shotgun (WGS) entry which is preliminary data.</text>
</comment>
<dbReference type="EMBL" id="CM039437">
    <property type="protein sequence ID" value="KAI4305474.1"/>
    <property type="molecule type" value="Genomic_DNA"/>
</dbReference>
<evidence type="ECO:0000313" key="1">
    <source>
        <dbReference type="EMBL" id="KAI4305474.1"/>
    </source>
</evidence>
<protein>
    <submittedName>
        <fullName evidence="1">Uncharacterized protein</fullName>
    </submittedName>
</protein>